<protein>
    <submittedName>
        <fullName evidence="2">Uncharacterized protein</fullName>
    </submittedName>
</protein>
<dbReference type="AlphaFoldDB" id="A0A803NS35"/>
<evidence type="ECO:0000313" key="3">
    <source>
        <dbReference type="Proteomes" id="UP000596661"/>
    </source>
</evidence>
<dbReference type="EnsemblPlants" id="evm.model.02.106">
    <property type="protein sequence ID" value="cds.evm.model.02.106"/>
    <property type="gene ID" value="evm.TU.02.106"/>
</dbReference>
<accession>A0A803NS35</accession>
<feature type="chain" id="PRO_5031467164" evidence="1">
    <location>
        <begin position="18"/>
        <end position="443"/>
    </location>
</feature>
<reference evidence="2" key="2">
    <citation type="submission" date="2021-03" db="UniProtKB">
        <authorList>
            <consortium name="EnsemblPlants"/>
        </authorList>
    </citation>
    <scope>IDENTIFICATION</scope>
</reference>
<dbReference type="EMBL" id="UZAU01000088">
    <property type="status" value="NOT_ANNOTATED_CDS"/>
    <property type="molecule type" value="Genomic_DNA"/>
</dbReference>
<sequence length="443" mass="47220">MKIGIFFLLGLMAGVDCSNSVDDLVNLTNKLVVDQEDDWECGIWGHEQVDCAQETVMESDVDGRLVPKYGSCLKEEDSMANGFRAFDLRNVVEDGAVETNVDVNRRDSVETAHGVETQCPVDVFRPVEGGANGGAPMMVEQGMGSFPLSDVEGVVGSVNRGNGIEGGDEVARNEPLDRPNWRECKLGKTIEGEGVGLVKGVGPQLVDGEHSNNIHLSESCPRSSSSVDINQKTRKGGSNIGEAYCETIDGVFDQKKRKCGGYESSLQSRKLDGFGGLRSSLKGKEVVHEVDVVAAGDGFARGKVDKAHSSSGSGGNQRRWLSIKNKARGVHRGKNGAGEANFQAVAGGHFFGSTKGEGILDTGSMVEVGISSSIDLPSLVFNARSAKFHGAAPNLMYLLPNARGIGNPWTFRALQSHVREFNLSIIFLMEIVGATVAVAAAFL</sequence>
<keyword evidence="3" id="KW-1185">Reference proteome</keyword>
<organism evidence="2 3">
    <name type="scientific">Cannabis sativa</name>
    <name type="common">Hemp</name>
    <name type="synonym">Marijuana</name>
    <dbReference type="NCBI Taxonomy" id="3483"/>
    <lineage>
        <taxon>Eukaryota</taxon>
        <taxon>Viridiplantae</taxon>
        <taxon>Streptophyta</taxon>
        <taxon>Embryophyta</taxon>
        <taxon>Tracheophyta</taxon>
        <taxon>Spermatophyta</taxon>
        <taxon>Magnoliopsida</taxon>
        <taxon>eudicotyledons</taxon>
        <taxon>Gunneridae</taxon>
        <taxon>Pentapetalae</taxon>
        <taxon>rosids</taxon>
        <taxon>fabids</taxon>
        <taxon>Rosales</taxon>
        <taxon>Cannabaceae</taxon>
        <taxon>Cannabis</taxon>
    </lineage>
</organism>
<dbReference type="Proteomes" id="UP000596661">
    <property type="component" value="Chromosome 2"/>
</dbReference>
<reference evidence="2" key="1">
    <citation type="submission" date="2018-11" db="EMBL/GenBank/DDBJ databases">
        <authorList>
            <person name="Grassa J C."/>
        </authorList>
    </citation>
    <scope>NUCLEOTIDE SEQUENCE [LARGE SCALE GENOMIC DNA]</scope>
</reference>
<dbReference type="Gramene" id="evm.model.02.106">
    <property type="protein sequence ID" value="cds.evm.model.02.106"/>
    <property type="gene ID" value="evm.TU.02.106"/>
</dbReference>
<feature type="signal peptide" evidence="1">
    <location>
        <begin position="1"/>
        <end position="17"/>
    </location>
</feature>
<name>A0A803NS35_CANSA</name>
<evidence type="ECO:0000256" key="1">
    <source>
        <dbReference type="SAM" id="SignalP"/>
    </source>
</evidence>
<evidence type="ECO:0000313" key="2">
    <source>
        <dbReference type="EnsemblPlants" id="cds.evm.model.02.106"/>
    </source>
</evidence>
<proteinExistence type="predicted"/>
<keyword evidence="1" id="KW-0732">Signal</keyword>